<dbReference type="AlphaFoldDB" id="A0A4Q2UB88"/>
<dbReference type="Proteomes" id="UP000290759">
    <property type="component" value="Unassembled WGS sequence"/>
</dbReference>
<gene>
    <name evidence="4" type="ORF">D3273_01925</name>
</gene>
<evidence type="ECO:0000256" key="1">
    <source>
        <dbReference type="ARBA" id="ARBA00022801"/>
    </source>
</evidence>
<feature type="chain" id="PRO_5020904837" evidence="2">
    <location>
        <begin position="22"/>
        <end position="213"/>
    </location>
</feature>
<reference evidence="4 5" key="1">
    <citation type="submission" date="2018-12" db="EMBL/GenBank/DDBJ databases">
        <authorList>
            <person name="Grouzdev D.S."/>
            <person name="Krutkina M.S."/>
        </authorList>
    </citation>
    <scope>NUCLEOTIDE SEQUENCE [LARGE SCALE GENOMIC DNA]</scope>
    <source>
        <strain evidence="4 5">RmlP026</strain>
    </source>
</reference>
<keyword evidence="2" id="KW-0732">Signal</keyword>
<sequence length="213" mass="22039">MRTRSTIAVLLAGLCSPAAAAATIVDDWASVAVPPPPELKPVTVDPKATALLVLDFNGREDAASGPCNAATKPRCLASVPIVRRLVDTARARGVFVAYSTSASGRPDDIRAGVAPLPGDPVVRAGPDKFIGTDLRDLLARRGIDTVVVVGTAAEGAVLDTATDAALHGMRVVVPVDGMSSTEPYAEQYVAWHLTHAPGVAQKTVLTRVDAIGF</sequence>
<comment type="caution">
    <text evidence="4">The sequence shown here is derived from an EMBL/GenBank/DDBJ whole genome shotgun (WGS) entry which is preliminary data.</text>
</comment>
<dbReference type="GO" id="GO:0016787">
    <property type="term" value="F:hydrolase activity"/>
    <property type="evidence" value="ECO:0007669"/>
    <property type="project" value="UniProtKB-KW"/>
</dbReference>
<dbReference type="PANTHER" id="PTHR43540:SF6">
    <property type="entry name" value="ISOCHORISMATASE-LIKE DOMAIN-CONTAINING PROTEIN"/>
    <property type="match status" value="1"/>
</dbReference>
<evidence type="ECO:0000259" key="3">
    <source>
        <dbReference type="Pfam" id="PF00857"/>
    </source>
</evidence>
<dbReference type="InterPro" id="IPR000868">
    <property type="entry name" value="Isochorismatase-like_dom"/>
</dbReference>
<dbReference type="Gene3D" id="3.40.50.850">
    <property type="entry name" value="Isochorismatase-like"/>
    <property type="match status" value="1"/>
</dbReference>
<dbReference type="PANTHER" id="PTHR43540">
    <property type="entry name" value="PEROXYUREIDOACRYLATE/UREIDOACRYLATE AMIDOHYDROLASE-RELATED"/>
    <property type="match status" value="1"/>
</dbReference>
<dbReference type="RefSeq" id="WP_129222926.1">
    <property type="nucleotide sequence ID" value="NZ_QYBB01000001.1"/>
</dbReference>
<protein>
    <submittedName>
        <fullName evidence="4">Isochorismatase family protein</fullName>
    </submittedName>
</protein>
<name>A0A4Q2UB88_9HYPH</name>
<evidence type="ECO:0000313" key="4">
    <source>
        <dbReference type="EMBL" id="RYC34033.1"/>
    </source>
</evidence>
<accession>A0A4Q2UB88</accession>
<keyword evidence="5" id="KW-1185">Reference proteome</keyword>
<evidence type="ECO:0000256" key="2">
    <source>
        <dbReference type="SAM" id="SignalP"/>
    </source>
</evidence>
<keyword evidence="1" id="KW-0378">Hydrolase</keyword>
<feature type="domain" description="Isochorismatase-like" evidence="3">
    <location>
        <begin position="49"/>
        <end position="194"/>
    </location>
</feature>
<organism evidence="4 5">
    <name type="scientific">Lichenibacterium minor</name>
    <dbReference type="NCBI Taxonomy" id="2316528"/>
    <lineage>
        <taxon>Bacteria</taxon>
        <taxon>Pseudomonadati</taxon>
        <taxon>Pseudomonadota</taxon>
        <taxon>Alphaproteobacteria</taxon>
        <taxon>Hyphomicrobiales</taxon>
        <taxon>Lichenihabitantaceae</taxon>
        <taxon>Lichenibacterium</taxon>
    </lineage>
</organism>
<dbReference type="EMBL" id="QYBB01000001">
    <property type="protein sequence ID" value="RYC34033.1"/>
    <property type="molecule type" value="Genomic_DNA"/>
</dbReference>
<dbReference type="InterPro" id="IPR050272">
    <property type="entry name" value="Isochorismatase-like_hydrls"/>
</dbReference>
<feature type="signal peptide" evidence="2">
    <location>
        <begin position="1"/>
        <end position="21"/>
    </location>
</feature>
<dbReference type="Pfam" id="PF00857">
    <property type="entry name" value="Isochorismatase"/>
    <property type="match status" value="1"/>
</dbReference>
<dbReference type="InterPro" id="IPR036380">
    <property type="entry name" value="Isochorismatase-like_sf"/>
</dbReference>
<dbReference type="SUPFAM" id="SSF52499">
    <property type="entry name" value="Isochorismatase-like hydrolases"/>
    <property type="match status" value="1"/>
</dbReference>
<proteinExistence type="predicted"/>
<dbReference type="OrthoDB" id="8348970at2"/>
<evidence type="ECO:0000313" key="5">
    <source>
        <dbReference type="Proteomes" id="UP000290759"/>
    </source>
</evidence>
<reference evidence="4 5" key="2">
    <citation type="submission" date="2019-02" db="EMBL/GenBank/DDBJ databases">
        <title>'Lichenibacterium ramalinii' gen. nov. sp. nov., 'Lichenibacterium minor' gen. nov. sp. nov.</title>
        <authorList>
            <person name="Pankratov T."/>
        </authorList>
    </citation>
    <scope>NUCLEOTIDE SEQUENCE [LARGE SCALE GENOMIC DNA]</scope>
    <source>
        <strain evidence="4 5">RmlP026</strain>
    </source>
</reference>